<feature type="region of interest" description="Disordered" evidence="10">
    <location>
        <begin position="97"/>
        <end position="119"/>
    </location>
</feature>
<evidence type="ECO:0000313" key="13">
    <source>
        <dbReference type="Proteomes" id="UP001634394"/>
    </source>
</evidence>
<keyword evidence="4 9" id="KW-0808">Transferase</keyword>
<evidence type="ECO:0000256" key="4">
    <source>
        <dbReference type="ARBA" id="ARBA00022679"/>
    </source>
</evidence>
<comment type="subcellular location">
    <subcellularLocation>
        <location evidence="9">Cytoplasm</location>
    </subcellularLocation>
</comment>
<sequence length="374" mass="42450">MDLLRHHYIQVFETARKWIMEKIAMPLIGAANLVNTSEDDKYECSCLFVNTLKEVIESRGEDMTVKEIHLVDLDEKIISLLCRAFQDTMDSNINQTVRAAGRKPSSTPKSEKSDDQRNVENLSGTCSFDNCKRKVERKCKNCLKVVCKLCIMDDETQCPFCKKNFNLEEKKAVEKQGETVIPSDEVDNCPICMETLTSPKILPCGHKFHAECIDQSLKYKKTCPICGQVVGQLTGYQPPGKMNNQIREDITPPGFEKCGTIEISYDFPDGVQGEDHPHPGMSYRGTRRRAYLPNNTEGQKVLKLLQVAFDRKLIFTIGESRTTGKKNIVTWNDIHHKTRIDGGPTNFGYPDETYLKRVQEELADKGVTEKDIRG</sequence>
<dbReference type="AlphaFoldDB" id="A0ABD3VRW7"/>
<evidence type="ECO:0000256" key="9">
    <source>
        <dbReference type="RuleBase" id="RU367105"/>
    </source>
</evidence>
<dbReference type="InterPro" id="IPR039396">
    <property type="entry name" value="Deltex_C"/>
</dbReference>
<keyword evidence="13" id="KW-1185">Reference proteome</keyword>
<evidence type="ECO:0000256" key="2">
    <source>
        <dbReference type="ARBA" id="ARBA00004906"/>
    </source>
</evidence>
<evidence type="ECO:0000256" key="10">
    <source>
        <dbReference type="SAM" id="MobiDB-lite"/>
    </source>
</evidence>
<dbReference type="GO" id="GO:0005737">
    <property type="term" value="C:cytoplasm"/>
    <property type="evidence" value="ECO:0007669"/>
    <property type="project" value="UniProtKB-SubCell"/>
</dbReference>
<dbReference type="SMART" id="SM00184">
    <property type="entry name" value="RING"/>
    <property type="match status" value="1"/>
</dbReference>
<dbReference type="InterPro" id="IPR039398">
    <property type="entry name" value="Deltex_fam"/>
</dbReference>
<organism evidence="12 13">
    <name type="scientific">Sinanodonta woodiana</name>
    <name type="common">Chinese pond mussel</name>
    <name type="synonym">Anodonta woodiana</name>
    <dbReference type="NCBI Taxonomy" id="1069815"/>
    <lineage>
        <taxon>Eukaryota</taxon>
        <taxon>Metazoa</taxon>
        <taxon>Spiralia</taxon>
        <taxon>Lophotrochozoa</taxon>
        <taxon>Mollusca</taxon>
        <taxon>Bivalvia</taxon>
        <taxon>Autobranchia</taxon>
        <taxon>Heteroconchia</taxon>
        <taxon>Palaeoheterodonta</taxon>
        <taxon>Unionida</taxon>
        <taxon>Unionoidea</taxon>
        <taxon>Unionidae</taxon>
        <taxon>Unioninae</taxon>
        <taxon>Sinanodonta</taxon>
    </lineage>
</organism>
<evidence type="ECO:0000256" key="1">
    <source>
        <dbReference type="ARBA" id="ARBA00000900"/>
    </source>
</evidence>
<dbReference type="EC" id="2.3.2.27" evidence="9"/>
<dbReference type="EMBL" id="JBJQND010000010">
    <property type="protein sequence ID" value="KAL3864075.1"/>
    <property type="molecule type" value="Genomic_DNA"/>
</dbReference>
<keyword evidence="5 9" id="KW-0479">Metal-binding</keyword>
<accession>A0ABD3VRW7</accession>
<feature type="domain" description="RING-type" evidence="11">
    <location>
        <begin position="189"/>
        <end position="226"/>
    </location>
</feature>
<dbReference type="Gene3D" id="3.30.40.10">
    <property type="entry name" value="Zinc/RING finger domain, C3HC4 (zinc finger)"/>
    <property type="match status" value="1"/>
</dbReference>
<dbReference type="InterPro" id="IPR039399">
    <property type="entry name" value="Deltex_C_sf"/>
</dbReference>
<reference evidence="12 13" key="1">
    <citation type="submission" date="2024-11" db="EMBL/GenBank/DDBJ databases">
        <title>Chromosome-level genome assembly of the freshwater bivalve Anodonta woodiana.</title>
        <authorList>
            <person name="Chen X."/>
        </authorList>
    </citation>
    <scope>NUCLEOTIDE SEQUENCE [LARGE SCALE GENOMIC DNA]</scope>
    <source>
        <strain evidence="12">MN2024</strain>
        <tissue evidence="12">Gills</tissue>
    </source>
</reference>
<dbReference type="Gene3D" id="3.40.220.10">
    <property type="entry name" value="Leucine Aminopeptidase, subunit E, domain 1"/>
    <property type="match status" value="1"/>
</dbReference>
<dbReference type="GO" id="GO:0016567">
    <property type="term" value="P:protein ubiquitination"/>
    <property type="evidence" value="ECO:0007669"/>
    <property type="project" value="UniProtKB-UniRule"/>
</dbReference>
<keyword evidence="9" id="KW-0963">Cytoplasm</keyword>
<evidence type="ECO:0000256" key="7">
    <source>
        <dbReference type="ARBA" id="ARBA00022833"/>
    </source>
</evidence>
<comment type="catalytic activity">
    <reaction evidence="1 9">
        <text>S-ubiquitinyl-[E2 ubiquitin-conjugating enzyme]-L-cysteine + [acceptor protein]-L-lysine = [E2 ubiquitin-conjugating enzyme]-L-cysteine + N(6)-ubiquitinyl-[acceptor protein]-L-lysine.</text>
        <dbReference type="EC" id="2.3.2.27"/>
    </reaction>
</comment>
<dbReference type="CDD" id="cd09633">
    <property type="entry name" value="Deltex_C"/>
    <property type="match status" value="1"/>
</dbReference>
<dbReference type="GO" id="GO:0061630">
    <property type="term" value="F:ubiquitin protein ligase activity"/>
    <property type="evidence" value="ECO:0007669"/>
    <property type="project" value="UniProtKB-UniRule"/>
</dbReference>
<proteinExistence type="inferred from homology"/>
<dbReference type="Gene3D" id="3.30.390.130">
    <property type="match status" value="1"/>
</dbReference>
<dbReference type="InterPro" id="IPR013083">
    <property type="entry name" value="Znf_RING/FYVE/PHD"/>
</dbReference>
<dbReference type="PANTHER" id="PTHR12622">
    <property type="entry name" value="DELTEX-RELATED"/>
    <property type="match status" value="1"/>
</dbReference>
<keyword evidence="7 9" id="KW-0862">Zinc</keyword>
<evidence type="ECO:0000313" key="12">
    <source>
        <dbReference type="EMBL" id="KAL3864075.1"/>
    </source>
</evidence>
<dbReference type="Pfam" id="PF13639">
    <property type="entry name" value="zf-RING_2"/>
    <property type="match status" value="1"/>
</dbReference>
<protein>
    <recommendedName>
        <fullName evidence="9">E3 ubiquitin-protein ligase</fullName>
        <ecNumber evidence="9">2.3.2.27</ecNumber>
    </recommendedName>
</protein>
<evidence type="ECO:0000256" key="6">
    <source>
        <dbReference type="ARBA" id="ARBA00022771"/>
    </source>
</evidence>
<keyword evidence="6 8" id="KW-0863">Zinc-finger</keyword>
<dbReference type="Pfam" id="PF18102">
    <property type="entry name" value="DTC"/>
    <property type="match status" value="1"/>
</dbReference>
<dbReference type="Proteomes" id="UP001634394">
    <property type="component" value="Unassembled WGS sequence"/>
</dbReference>
<comment type="pathway">
    <text evidence="2 9">Protein modification; protein ubiquitination.</text>
</comment>
<dbReference type="SUPFAM" id="SSF57850">
    <property type="entry name" value="RING/U-box"/>
    <property type="match status" value="1"/>
</dbReference>
<evidence type="ECO:0000256" key="5">
    <source>
        <dbReference type="ARBA" id="ARBA00022723"/>
    </source>
</evidence>
<evidence type="ECO:0000256" key="3">
    <source>
        <dbReference type="ARBA" id="ARBA00009413"/>
    </source>
</evidence>
<feature type="compositionally biased region" description="Basic and acidic residues" evidence="10">
    <location>
        <begin position="109"/>
        <end position="118"/>
    </location>
</feature>
<dbReference type="PROSITE" id="PS50089">
    <property type="entry name" value="ZF_RING_2"/>
    <property type="match status" value="1"/>
</dbReference>
<name>A0ABD3VRW7_SINWO</name>
<comment type="similarity">
    <text evidence="3 9">Belongs to the Deltex family.</text>
</comment>
<feature type="non-terminal residue" evidence="12">
    <location>
        <position position="374"/>
    </location>
</feature>
<comment type="caution">
    <text evidence="12">The sequence shown here is derived from an EMBL/GenBank/DDBJ whole genome shotgun (WGS) entry which is preliminary data.</text>
</comment>
<evidence type="ECO:0000256" key="8">
    <source>
        <dbReference type="PROSITE-ProRule" id="PRU00175"/>
    </source>
</evidence>
<dbReference type="InterPro" id="IPR043472">
    <property type="entry name" value="Macro_dom-like"/>
</dbReference>
<gene>
    <name evidence="12" type="ORF">ACJMK2_005781</name>
</gene>
<evidence type="ECO:0000259" key="11">
    <source>
        <dbReference type="PROSITE" id="PS50089"/>
    </source>
</evidence>
<dbReference type="InterPro" id="IPR001841">
    <property type="entry name" value="Znf_RING"/>
</dbReference>
<dbReference type="GO" id="GO:0008270">
    <property type="term" value="F:zinc ion binding"/>
    <property type="evidence" value="ECO:0007669"/>
    <property type="project" value="UniProtKB-KW"/>
</dbReference>